<name>A0ABQ4G8T7_9ACTN</name>
<sequence length="49" mass="5326">MRDEPLDDIAWRRGPGKGNRVDEAPLPAEVGAPLARYLRDGRPTGKALA</sequence>
<organism evidence="2 3">
    <name type="scientific">Microbispora corallina</name>
    <dbReference type="NCBI Taxonomy" id="83302"/>
    <lineage>
        <taxon>Bacteria</taxon>
        <taxon>Bacillati</taxon>
        <taxon>Actinomycetota</taxon>
        <taxon>Actinomycetes</taxon>
        <taxon>Streptosporangiales</taxon>
        <taxon>Streptosporangiaceae</taxon>
        <taxon>Microbispora</taxon>
    </lineage>
</organism>
<evidence type="ECO:0000313" key="3">
    <source>
        <dbReference type="Proteomes" id="UP000603904"/>
    </source>
</evidence>
<protein>
    <submittedName>
        <fullName evidence="2">Uncharacterized protein</fullName>
    </submittedName>
</protein>
<accession>A0ABQ4G8T7</accession>
<proteinExistence type="predicted"/>
<reference evidence="2 3" key="1">
    <citation type="submission" date="2021-01" db="EMBL/GenBank/DDBJ databases">
        <title>Whole genome shotgun sequence of Microbispora corallina NBRC 16416.</title>
        <authorList>
            <person name="Komaki H."/>
            <person name="Tamura T."/>
        </authorList>
    </citation>
    <scope>NUCLEOTIDE SEQUENCE [LARGE SCALE GENOMIC DNA]</scope>
    <source>
        <strain evidence="2 3">NBRC 16416</strain>
    </source>
</reference>
<feature type="region of interest" description="Disordered" evidence="1">
    <location>
        <begin position="1"/>
        <end position="24"/>
    </location>
</feature>
<evidence type="ECO:0000256" key="1">
    <source>
        <dbReference type="SAM" id="MobiDB-lite"/>
    </source>
</evidence>
<dbReference type="EMBL" id="BOOC01000040">
    <property type="protein sequence ID" value="GIH43489.1"/>
    <property type="molecule type" value="Genomic_DNA"/>
</dbReference>
<dbReference type="Proteomes" id="UP000603904">
    <property type="component" value="Unassembled WGS sequence"/>
</dbReference>
<comment type="caution">
    <text evidence="2">The sequence shown here is derived from an EMBL/GenBank/DDBJ whole genome shotgun (WGS) entry which is preliminary data.</text>
</comment>
<keyword evidence="3" id="KW-1185">Reference proteome</keyword>
<evidence type="ECO:0000313" key="2">
    <source>
        <dbReference type="EMBL" id="GIH43489.1"/>
    </source>
</evidence>
<gene>
    <name evidence="2" type="ORF">Mco01_64890</name>
</gene>